<evidence type="ECO:0000313" key="2">
    <source>
        <dbReference type="Proteomes" id="UP000644610"/>
    </source>
</evidence>
<gene>
    <name evidence="1" type="ORF">Psi02_20510</name>
</gene>
<protein>
    <submittedName>
        <fullName evidence="1">Uncharacterized protein</fullName>
    </submittedName>
</protein>
<name>A0A8J3UKW7_9ACTN</name>
<dbReference type="RefSeq" id="WP_203973190.1">
    <property type="nucleotide sequence ID" value="NZ_BAAAKY010000004.1"/>
</dbReference>
<sequence length="47" mass="5293">MTADAHRQGQRLVSFPPITPLWSRGLAEGVEALFMTAFRITYQEDIA</sequence>
<reference evidence="1" key="1">
    <citation type="submission" date="2021-01" db="EMBL/GenBank/DDBJ databases">
        <title>Whole genome shotgun sequence of Planotetraspora silvatica NBRC 100141.</title>
        <authorList>
            <person name="Komaki H."/>
            <person name="Tamura T."/>
        </authorList>
    </citation>
    <scope>NUCLEOTIDE SEQUENCE</scope>
    <source>
        <strain evidence="1">NBRC 100141</strain>
    </source>
</reference>
<dbReference type="Proteomes" id="UP000644610">
    <property type="component" value="Unassembled WGS sequence"/>
</dbReference>
<keyword evidence="2" id="KW-1185">Reference proteome</keyword>
<proteinExistence type="predicted"/>
<dbReference type="AlphaFoldDB" id="A0A8J3UKW7"/>
<accession>A0A8J3UKW7</accession>
<comment type="caution">
    <text evidence="1">The sequence shown here is derived from an EMBL/GenBank/DDBJ whole genome shotgun (WGS) entry which is preliminary data.</text>
</comment>
<dbReference type="EMBL" id="BOOQ01000010">
    <property type="protein sequence ID" value="GII45627.1"/>
    <property type="molecule type" value="Genomic_DNA"/>
</dbReference>
<organism evidence="1 2">
    <name type="scientific">Planotetraspora silvatica</name>
    <dbReference type="NCBI Taxonomy" id="234614"/>
    <lineage>
        <taxon>Bacteria</taxon>
        <taxon>Bacillati</taxon>
        <taxon>Actinomycetota</taxon>
        <taxon>Actinomycetes</taxon>
        <taxon>Streptosporangiales</taxon>
        <taxon>Streptosporangiaceae</taxon>
        <taxon>Planotetraspora</taxon>
    </lineage>
</organism>
<evidence type="ECO:0000313" key="1">
    <source>
        <dbReference type="EMBL" id="GII45627.1"/>
    </source>
</evidence>